<keyword evidence="3" id="KW-1185">Reference proteome</keyword>
<sequence length="181" mass="18434">MTLRDQVEVAYAAFTERTAGAVGDDAATRRVADAYARLGEVAQQDPARLPAAFDEYRDLLARTVGADSARAGVQDAFSRFLRAVGDAWPRDGASPEEVAALADALHAAAWVAWVSTDGHAPGQPGGAPDGHAAGRGATGWPATPVTAINGSAVGGTVEAADTNDETPPGEVAGWGPTSVLE</sequence>
<comment type="caution">
    <text evidence="2">The sequence shown here is derived from an EMBL/GenBank/DDBJ whole genome shotgun (WGS) entry which is preliminary data.</text>
</comment>
<evidence type="ECO:0000313" key="3">
    <source>
        <dbReference type="Proteomes" id="UP000632740"/>
    </source>
</evidence>
<dbReference type="RefSeq" id="WP_203758214.1">
    <property type="nucleotide sequence ID" value="NZ_BONK01000017.1"/>
</dbReference>
<accession>A0A919P4A4</accession>
<evidence type="ECO:0000256" key="1">
    <source>
        <dbReference type="SAM" id="MobiDB-lite"/>
    </source>
</evidence>
<gene>
    <name evidence="2" type="ORF">Cch01nite_39250</name>
</gene>
<organism evidence="2 3">
    <name type="scientific">Cellulomonas chitinilytica</name>
    <dbReference type="NCBI Taxonomy" id="398759"/>
    <lineage>
        <taxon>Bacteria</taxon>
        <taxon>Bacillati</taxon>
        <taxon>Actinomycetota</taxon>
        <taxon>Actinomycetes</taxon>
        <taxon>Micrococcales</taxon>
        <taxon>Cellulomonadaceae</taxon>
        <taxon>Cellulomonas</taxon>
    </lineage>
</organism>
<dbReference type="EMBL" id="BONK01000017">
    <property type="protein sequence ID" value="GIG23201.1"/>
    <property type="molecule type" value="Genomic_DNA"/>
</dbReference>
<reference evidence="2" key="1">
    <citation type="submission" date="2021-01" db="EMBL/GenBank/DDBJ databases">
        <title>Whole genome shotgun sequence of Cellulomonas chitinilytica NBRC 110799.</title>
        <authorList>
            <person name="Komaki H."/>
            <person name="Tamura T."/>
        </authorList>
    </citation>
    <scope>NUCLEOTIDE SEQUENCE</scope>
    <source>
        <strain evidence="2">NBRC 110799</strain>
    </source>
</reference>
<dbReference type="Proteomes" id="UP000632740">
    <property type="component" value="Unassembled WGS sequence"/>
</dbReference>
<dbReference type="AlphaFoldDB" id="A0A919P4A4"/>
<name>A0A919P4A4_9CELL</name>
<proteinExistence type="predicted"/>
<protein>
    <submittedName>
        <fullName evidence="2">Uncharacterized protein</fullName>
    </submittedName>
</protein>
<feature type="region of interest" description="Disordered" evidence="1">
    <location>
        <begin position="119"/>
        <end position="181"/>
    </location>
</feature>
<evidence type="ECO:0000313" key="2">
    <source>
        <dbReference type="EMBL" id="GIG23201.1"/>
    </source>
</evidence>